<feature type="chain" id="PRO_5030068048" evidence="1">
    <location>
        <begin position="22"/>
        <end position="247"/>
    </location>
</feature>
<accession>A0A368UXN7</accession>
<feature type="signal peptide" evidence="1">
    <location>
        <begin position="1"/>
        <end position="21"/>
    </location>
</feature>
<dbReference type="EMBL" id="QNSA01000008">
    <property type="protein sequence ID" value="RBP71826.1"/>
    <property type="molecule type" value="Genomic_DNA"/>
</dbReference>
<dbReference type="AlphaFoldDB" id="A0A368UXN7"/>
<evidence type="ECO:0000313" key="3">
    <source>
        <dbReference type="EMBL" id="RCW32845.1"/>
    </source>
</evidence>
<evidence type="ECO:0000256" key="1">
    <source>
        <dbReference type="SAM" id="SignalP"/>
    </source>
</evidence>
<dbReference type="EMBL" id="QPJB01000008">
    <property type="protein sequence ID" value="RCW32845.1"/>
    <property type="molecule type" value="Genomic_DNA"/>
</dbReference>
<evidence type="ECO:0000313" key="4">
    <source>
        <dbReference type="Proteomes" id="UP000252795"/>
    </source>
</evidence>
<proteinExistence type="predicted"/>
<organism evidence="3 4">
    <name type="scientific">Marinobacter nauticus</name>
    <name type="common">Marinobacter hydrocarbonoclasticus</name>
    <name type="synonym">Marinobacter aquaeolei</name>
    <dbReference type="NCBI Taxonomy" id="2743"/>
    <lineage>
        <taxon>Bacteria</taxon>
        <taxon>Pseudomonadati</taxon>
        <taxon>Pseudomonadota</taxon>
        <taxon>Gammaproteobacteria</taxon>
        <taxon>Pseudomonadales</taxon>
        <taxon>Marinobacteraceae</taxon>
        <taxon>Marinobacter</taxon>
    </lineage>
</organism>
<comment type="caution">
    <text evidence="3">The sequence shown here is derived from an EMBL/GenBank/DDBJ whole genome shotgun (WGS) entry which is preliminary data.</text>
</comment>
<evidence type="ECO:0000313" key="2">
    <source>
        <dbReference type="EMBL" id="RBP71826.1"/>
    </source>
</evidence>
<keyword evidence="1" id="KW-0732">Signal</keyword>
<dbReference type="Proteomes" id="UP000253065">
    <property type="component" value="Unassembled WGS sequence"/>
</dbReference>
<name>A0A368UXN7_MARNT</name>
<reference evidence="3 4" key="1">
    <citation type="submission" date="2018-07" db="EMBL/GenBank/DDBJ databases">
        <title>Freshwater and sediment microbial communities from various areas in North America, analyzing microbe dynamics in response to fracking.</title>
        <authorList>
            <person name="Lamendella R."/>
        </authorList>
    </citation>
    <scope>NUCLEOTIDE SEQUENCE [LARGE SCALE GENOMIC DNA]</scope>
    <source>
        <strain evidence="3 4">114E</strain>
        <strain evidence="2 5">114E_o</strain>
    </source>
</reference>
<gene>
    <name evidence="3" type="ORF">DET51_10870</name>
    <name evidence="2" type="ORF">DET64_10870</name>
</gene>
<dbReference type="Proteomes" id="UP000252795">
    <property type="component" value="Unassembled WGS sequence"/>
</dbReference>
<sequence length="247" mass="27577">MKLAGSTALTVFLAAAAFPVAGEVFEFSGTAKQDGKVLYQEDHRVEGTCSEGVFDPVDHRVSYRNPESGDAFASKSLSYNNSAFRPRVEFRQPAFGEALTITYPQEQALSIAWQEPTGETREFTVPFDQQLVVVDSGFDYFVRANWERIRQGESVEFRFLAPTRGEHYGFVLEPATSVKVDADLTVQIRPTSLLLRVLVDPIVLGYSSDGALTDYLGLTNIRQDAESNHIAHIRYQVSRLPDCELTR</sequence>
<keyword evidence="5" id="KW-1185">Reference proteome</keyword>
<dbReference type="RefSeq" id="WP_113880097.1">
    <property type="nucleotide sequence ID" value="NZ_QNSA01000008.1"/>
</dbReference>
<protein>
    <submittedName>
        <fullName evidence="3">Uncharacterized protein</fullName>
    </submittedName>
</protein>
<evidence type="ECO:0000313" key="5">
    <source>
        <dbReference type="Proteomes" id="UP000253065"/>
    </source>
</evidence>